<accession>A0ABV0MD29</accession>
<dbReference type="InterPro" id="IPR051803">
    <property type="entry name" value="TA_system_RelE-like_toxin"/>
</dbReference>
<dbReference type="RefSeq" id="WP_037148910.1">
    <property type="nucleotide sequence ID" value="NZ_JBEAAL010000055.1"/>
</dbReference>
<gene>
    <name evidence="4" type="ORF">ABK249_33000</name>
</gene>
<evidence type="ECO:0000313" key="5">
    <source>
        <dbReference type="Proteomes" id="UP001496627"/>
    </source>
</evidence>
<proteinExistence type="inferred from homology"/>
<dbReference type="PANTHER" id="PTHR33755">
    <property type="entry name" value="TOXIN PARE1-RELATED"/>
    <property type="match status" value="1"/>
</dbReference>
<evidence type="ECO:0000256" key="3">
    <source>
        <dbReference type="PIRNR" id="PIRNR029218"/>
    </source>
</evidence>
<sequence length="96" mass="11084">MTGFILSPAAQADVERIWDYTATRWNVDQAERYIQNIRDACRALAAGTRVSRPVDIREGYRKVSVGSHFIYFKSNDTGQIVVIRILHQRMDVDNRL</sequence>
<keyword evidence="5" id="KW-1185">Reference proteome</keyword>
<dbReference type="Gene3D" id="3.30.2310.20">
    <property type="entry name" value="RelE-like"/>
    <property type="match status" value="1"/>
</dbReference>
<dbReference type="Pfam" id="PF05016">
    <property type="entry name" value="ParE_toxin"/>
    <property type="match status" value="1"/>
</dbReference>
<dbReference type="InterPro" id="IPR007712">
    <property type="entry name" value="RelE/ParE_toxin"/>
</dbReference>
<comment type="similarity">
    <text evidence="1 3">Belongs to the RelE toxin family.</text>
</comment>
<reference evidence="4 5" key="1">
    <citation type="submission" date="2024-05" db="EMBL/GenBank/DDBJ databases">
        <title>Neorhizobium sp. Rsf11, a plant growth promoting and heavy metal resistant PAH-degrader.</title>
        <authorList>
            <person name="Golubev S.N."/>
            <person name="Muratova A.Y."/>
            <person name="Markelova M.I."/>
        </authorList>
    </citation>
    <scope>NUCLEOTIDE SEQUENCE [LARGE SCALE GENOMIC DNA]</scope>
    <source>
        <strain evidence="4 5">Rsf11</strain>
    </source>
</reference>
<evidence type="ECO:0000256" key="1">
    <source>
        <dbReference type="ARBA" id="ARBA00006226"/>
    </source>
</evidence>
<comment type="caution">
    <text evidence="4">The sequence shown here is derived from an EMBL/GenBank/DDBJ whole genome shotgun (WGS) entry which is preliminary data.</text>
</comment>
<dbReference type="PANTHER" id="PTHR33755:SF9">
    <property type="entry name" value="TOXIN PARE1"/>
    <property type="match status" value="1"/>
</dbReference>
<dbReference type="PIRSF" id="PIRSF029218">
    <property type="entry name" value="ParE"/>
    <property type="match status" value="1"/>
</dbReference>
<dbReference type="Proteomes" id="UP001496627">
    <property type="component" value="Unassembled WGS sequence"/>
</dbReference>
<evidence type="ECO:0000256" key="2">
    <source>
        <dbReference type="ARBA" id="ARBA00022649"/>
    </source>
</evidence>
<dbReference type="InterPro" id="IPR028344">
    <property type="entry name" value="ParE1/4"/>
</dbReference>
<dbReference type="InterPro" id="IPR035093">
    <property type="entry name" value="RelE/ParE_toxin_dom_sf"/>
</dbReference>
<organism evidence="4 5">
    <name type="scientific">Neorhizobium phenanthreniclasticum</name>
    <dbReference type="NCBI Taxonomy" id="3157917"/>
    <lineage>
        <taxon>Bacteria</taxon>
        <taxon>Pseudomonadati</taxon>
        <taxon>Pseudomonadota</taxon>
        <taxon>Alphaproteobacteria</taxon>
        <taxon>Hyphomicrobiales</taxon>
        <taxon>Rhizobiaceae</taxon>
        <taxon>Rhizobium/Agrobacterium group</taxon>
        <taxon>Neorhizobium</taxon>
    </lineage>
</organism>
<dbReference type="EMBL" id="JBEAAL010000055">
    <property type="protein sequence ID" value="MEQ1409722.1"/>
    <property type="molecule type" value="Genomic_DNA"/>
</dbReference>
<keyword evidence="2" id="KW-1277">Toxin-antitoxin system</keyword>
<name>A0ABV0MD29_9HYPH</name>
<evidence type="ECO:0000313" key="4">
    <source>
        <dbReference type="EMBL" id="MEQ1409722.1"/>
    </source>
</evidence>
<protein>
    <recommendedName>
        <fullName evidence="3">Toxin</fullName>
    </recommendedName>
</protein>